<organism evidence="1 2">
    <name type="scientific">Melaminivora suipulveris</name>
    <dbReference type="NCBI Taxonomy" id="2109913"/>
    <lineage>
        <taxon>Bacteria</taxon>
        <taxon>Pseudomonadati</taxon>
        <taxon>Pseudomonadota</taxon>
        <taxon>Betaproteobacteria</taxon>
        <taxon>Burkholderiales</taxon>
        <taxon>Comamonadaceae</taxon>
        <taxon>Melaminivora</taxon>
    </lineage>
</organism>
<evidence type="ECO:0000313" key="2">
    <source>
        <dbReference type="Proteomes" id="UP000237925"/>
    </source>
</evidence>
<protein>
    <submittedName>
        <fullName evidence="1">Uncharacterized protein</fullName>
    </submittedName>
</protein>
<dbReference type="AlphaFoldDB" id="A0A2R3QCN5"/>
<reference evidence="1 2" key="1">
    <citation type="submission" date="2018-03" db="EMBL/GenBank/DDBJ databases">
        <title>Genome sequencing of Melaminivora sp.</title>
        <authorList>
            <person name="Kim S.-J."/>
            <person name="Heo J."/>
            <person name="Ahn J.-H."/>
            <person name="Kwon S.-W."/>
        </authorList>
    </citation>
    <scope>NUCLEOTIDE SEQUENCE [LARGE SCALE GENOMIC DNA]</scope>
    <source>
        <strain evidence="1 2">SC2-9</strain>
    </source>
</reference>
<proteinExistence type="predicted"/>
<name>A0A2R3QCN5_9BURK</name>
<dbReference type="Proteomes" id="UP000237925">
    <property type="component" value="Chromosome"/>
</dbReference>
<evidence type="ECO:0000313" key="1">
    <source>
        <dbReference type="EMBL" id="AVO49454.1"/>
    </source>
</evidence>
<accession>A0A2R3QCN5</accession>
<keyword evidence="2" id="KW-1185">Reference proteome</keyword>
<gene>
    <name evidence="1" type="ORF">C6568_09380</name>
</gene>
<sequence>MDLFEFICRRSIQRYGVLRASVAAPDPIRTKYRQTVDELMQFIVFQGRTLEAALAEVRVATADVAALRLIVHTELDHLEQHNCARYNLARGMTQRWMDAGRRR</sequence>
<dbReference type="EMBL" id="CP027667">
    <property type="protein sequence ID" value="AVO49454.1"/>
    <property type="molecule type" value="Genomic_DNA"/>
</dbReference>
<dbReference type="KEGG" id="mela:C6568_09380"/>